<dbReference type="InterPro" id="IPR016181">
    <property type="entry name" value="Acyl_CoA_acyltransferase"/>
</dbReference>
<accession>A0ABY4ZY34</accession>
<reference evidence="2 3" key="1">
    <citation type="submission" date="2022-04" db="EMBL/GenBank/DDBJ databases">
        <title>Genome sequence of soybean root-associated Caulobacter segnis RL271.</title>
        <authorList>
            <person name="Longley R."/>
            <person name="Bonito G."/>
            <person name="Trigodet F."/>
            <person name="Crosson S."/>
            <person name="Fiebig A."/>
        </authorList>
    </citation>
    <scope>NUCLEOTIDE SEQUENCE [LARGE SCALE GENOMIC DNA]</scope>
    <source>
        <strain evidence="2 3">RL271</strain>
    </source>
</reference>
<dbReference type="CDD" id="cd04301">
    <property type="entry name" value="NAT_SF"/>
    <property type="match status" value="1"/>
</dbReference>
<feature type="domain" description="N-acetyltransferase" evidence="1">
    <location>
        <begin position="1"/>
        <end position="147"/>
    </location>
</feature>
<keyword evidence="3" id="KW-1185">Reference proteome</keyword>
<name>A0ABY4ZY34_9CAUL</name>
<protein>
    <submittedName>
        <fullName evidence="2">GNAT family N-acetyltransferase</fullName>
    </submittedName>
</protein>
<sequence>MLQLVRIFDELPDGFDDLVAEASGEGVRNMALLADGWAKGARFQDDGEALLAAYLVGELAGVGGMTVEPASSEPARRLRRFYVRPAMRRRGVATALASALIHEGFDSVRLLTVNAGASEASGPFWEAQGFVADTSGPWTHVMRRAALHINS</sequence>
<dbReference type="Pfam" id="PF13673">
    <property type="entry name" value="Acetyltransf_10"/>
    <property type="match status" value="1"/>
</dbReference>
<dbReference type="SUPFAM" id="SSF55729">
    <property type="entry name" value="Acyl-CoA N-acyltransferases (Nat)"/>
    <property type="match status" value="1"/>
</dbReference>
<evidence type="ECO:0000259" key="1">
    <source>
        <dbReference type="PROSITE" id="PS51186"/>
    </source>
</evidence>
<evidence type="ECO:0000313" key="2">
    <source>
        <dbReference type="EMBL" id="USQ97650.1"/>
    </source>
</evidence>
<proteinExistence type="predicted"/>
<evidence type="ECO:0000313" key="3">
    <source>
        <dbReference type="Proteomes" id="UP001057520"/>
    </source>
</evidence>
<gene>
    <name evidence="2" type="ORF">MZV50_09005</name>
</gene>
<dbReference type="PROSITE" id="PS51186">
    <property type="entry name" value="GNAT"/>
    <property type="match status" value="1"/>
</dbReference>
<dbReference type="Proteomes" id="UP001057520">
    <property type="component" value="Chromosome"/>
</dbReference>
<dbReference type="Gene3D" id="3.40.630.30">
    <property type="match status" value="1"/>
</dbReference>
<dbReference type="InterPro" id="IPR000182">
    <property type="entry name" value="GNAT_dom"/>
</dbReference>
<organism evidence="2 3">
    <name type="scientific">Caulobacter segnis</name>
    <dbReference type="NCBI Taxonomy" id="88688"/>
    <lineage>
        <taxon>Bacteria</taxon>
        <taxon>Pseudomonadati</taxon>
        <taxon>Pseudomonadota</taxon>
        <taxon>Alphaproteobacteria</taxon>
        <taxon>Caulobacterales</taxon>
        <taxon>Caulobacteraceae</taxon>
        <taxon>Caulobacter</taxon>
    </lineage>
</organism>
<dbReference type="EMBL" id="CP096040">
    <property type="protein sequence ID" value="USQ97650.1"/>
    <property type="molecule type" value="Genomic_DNA"/>
</dbReference>